<reference evidence="1" key="1">
    <citation type="submission" date="2019-05" db="EMBL/GenBank/DDBJ databases">
        <title>The de novo reference genome and transcriptome assemblies of the wild tomato species Solanum chilense.</title>
        <authorList>
            <person name="Stam R."/>
            <person name="Nosenko T."/>
            <person name="Hoerger A.C."/>
            <person name="Stephan W."/>
            <person name="Seidel M.A."/>
            <person name="Kuhn J.M.M."/>
            <person name="Haberer G."/>
            <person name="Tellier A."/>
        </authorList>
    </citation>
    <scope>NUCLEOTIDE SEQUENCE</scope>
    <source>
        <tissue evidence="1">Mature leaves</tissue>
    </source>
</reference>
<dbReference type="AlphaFoldDB" id="A0A6N2BGC6"/>
<organism evidence="1">
    <name type="scientific">Solanum chilense</name>
    <name type="common">Tomato</name>
    <name type="synonym">Lycopersicon chilense</name>
    <dbReference type="NCBI Taxonomy" id="4083"/>
    <lineage>
        <taxon>Eukaryota</taxon>
        <taxon>Viridiplantae</taxon>
        <taxon>Streptophyta</taxon>
        <taxon>Embryophyta</taxon>
        <taxon>Tracheophyta</taxon>
        <taxon>Spermatophyta</taxon>
        <taxon>Magnoliopsida</taxon>
        <taxon>eudicotyledons</taxon>
        <taxon>Gunneridae</taxon>
        <taxon>Pentapetalae</taxon>
        <taxon>asterids</taxon>
        <taxon>lamiids</taxon>
        <taxon>Solanales</taxon>
        <taxon>Solanaceae</taxon>
        <taxon>Solanoideae</taxon>
        <taxon>Solaneae</taxon>
        <taxon>Solanum</taxon>
        <taxon>Solanum subgen. Lycopersicon</taxon>
    </lineage>
</organism>
<protein>
    <submittedName>
        <fullName evidence="1">Uncharacterized protein</fullName>
    </submittedName>
</protein>
<comment type="caution">
    <text evidence="1">The sequence shown here is derived from an EMBL/GenBank/DDBJ whole genome shotgun (WGS) entry which is preliminary data.</text>
</comment>
<accession>A0A6N2BGC6</accession>
<proteinExistence type="predicted"/>
<dbReference type="EMBL" id="RXGB01002790">
    <property type="protein sequence ID" value="TMW93887.1"/>
    <property type="molecule type" value="Genomic_DNA"/>
</dbReference>
<evidence type="ECO:0000313" key="1">
    <source>
        <dbReference type="EMBL" id="TMW93887.1"/>
    </source>
</evidence>
<name>A0A6N2BGC6_SOLCI</name>
<sequence>MKTRKNNAENAKVMTYGAINGPSTPRRPVCGNCRLKKMLLKEDRGILTKCGSMKSIDGPSSPWRTVCHIRHC</sequence>
<gene>
    <name evidence="1" type="ORF">EJD97_011024</name>
</gene>